<name>A0A1U7DDN7_9RHOB</name>
<keyword evidence="1" id="KW-0614">Plasmid</keyword>
<dbReference type="EMBL" id="CP014802">
    <property type="protein sequence ID" value="APX26249.1"/>
    <property type="molecule type" value="Genomic_DNA"/>
</dbReference>
<evidence type="ECO:0000313" key="1">
    <source>
        <dbReference type="EMBL" id="APX26249.1"/>
    </source>
</evidence>
<evidence type="ECO:0000313" key="2">
    <source>
        <dbReference type="Proteomes" id="UP000186559"/>
    </source>
</evidence>
<sequence length="111" mass="12161">MEAGGADAQHGGLMAATTYVCTISHVARVLGEDPDLLEAILSTDDNLAYGSIVSVQTGREEYLTALTDQGIDELRDMLLSARVSVEEWHRFLEDFVGEPDIIARVKDQPLR</sequence>
<dbReference type="AlphaFoldDB" id="A0A1U7DDN7"/>
<geneLocation type="plasmid" evidence="2">
    <name>ptpro6</name>
</geneLocation>
<reference evidence="1 2" key="1">
    <citation type="submission" date="2016-03" db="EMBL/GenBank/DDBJ databases">
        <title>Deep-sea bacteria in the southern Pacific.</title>
        <authorList>
            <person name="Tang K."/>
        </authorList>
    </citation>
    <scope>NUCLEOTIDE SEQUENCE [LARGE SCALE GENOMIC DNA]</scope>
    <source>
        <strain evidence="1 2">JLT2016</strain>
        <plasmid evidence="2">Plasmid ptpro6</plasmid>
    </source>
</reference>
<organism evidence="1 2">
    <name type="scientific">Salipiger profundus</name>
    <dbReference type="NCBI Taxonomy" id="1229727"/>
    <lineage>
        <taxon>Bacteria</taxon>
        <taxon>Pseudomonadati</taxon>
        <taxon>Pseudomonadota</taxon>
        <taxon>Alphaproteobacteria</taxon>
        <taxon>Rhodobacterales</taxon>
        <taxon>Roseobacteraceae</taxon>
        <taxon>Salipiger</taxon>
    </lineage>
</organism>
<accession>A0A1U7DDN7</accession>
<gene>
    <name evidence="1" type="ORF">Ga0080559_TMP5149</name>
</gene>
<dbReference type="KEGG" id="tpro:Ga0080559_TMP5149"/>
<proteinExistence type="predicted"/>
<dbReference type="Proteomes" id="UP000186559">
    <property type="component" value="Plasmid pTPRO6"/>
</dbReference>
<protein>
    <submittedName>
        <fullName evidence="1">Uncharacterized protein</fullName>
    </submittedName>
</protein>
<keyword evidence="2" id="KW-1185">Reference proteome</keyword>